<gene>
    <name evidence="5" type="ORF">NQ314_000227</name>
</gene>
<feature type="compositionally biased region" description="Basic and acidic residues" evidence="3">
    <location>
        <begin position="149"/>
        <end position="161"/>
    </location>
</feature>
<dbReference type="InterPro" id="IPR000504">
    <property type="entry name" value="RRM_dom"/>
</dbReference>
<comment type="caution">
    <text evidence="5">The sequence shown here is derived from an EMBL/GenBank/DDBJ whole genome shotgun (WGS) entry which is preliminary data.</text>
</comment>
<proteinExistence type="predicted"/>
<dbReference type="Proteomes" id="UP001162156">
    <property type="component" value="Unassembled WGS sequence"/>
</dbReference>
<evidence type="ECO:0000313" key="5">
    <source>
        <dbReference type="EMBL" id="KAJ8972312.1"/>
    </source>
</evidence>
<keyword evidence="6" id="KW-1185">Reference proteome</keyword>
<dbReference type="InterPro" id="IPR012677">
    <property type="entry name" value="Nucleotide-bd_a/b_plait_sf"/>
</dbReference>
<name>A0AAV8ZXC1_9CUCU</name>
<dbReference type="Pfam" id="PF00076">
    <property type="entry name" value="RRM_1"/>
    <property type="match status" value="1"/>
</dbReference>
<reference evidence="5" key="1">
    <citation type="journal article" date="2023" name="Insect Mol. Biol.">
        <title>Genome sequencing provides insights into the evolution of gene families encoding plant cell wall-degrading enzymes in longhorned beetles.</title>
        <authorList>
            <person name="Shin N.R."/>
            <person name="Okamura Y."/>
            <person name="Kirsch R."/>
            <person name="Pauchet Y."/>
        </authorList>
    </citation>
    <scope>NUCLEOTIDE SEQUENCE</scope>
    <source>
        <strain evidence="5">RBIC_L_NR</strain>
    </source>
</reference>
<dbReference type="InterPro" id="IPR035979">
    <property type="entry name" value="RBD_domain_sf"/>
</dbReference>
<evidence type="ECO:0000256" key="2">
    <source>
        <dbReference type="PROSITE-ProRule" id="PRU00176"/>
    </source>
</evidence>
<dbReference type="EMBL" id="JANEYF010000093">
    <property type="protein sequence ID" value="KAJ8972312.1"/>
    <property type="molecule type" value="Genomic_DNA"/>
</dbReference>
<evidence type="ECO:0000313" key="6">
    <source>
        <dbReference type="Proteomes" id="UP001162156"/>
    </source>
</evidence>
<feature type="region of interest" description="Disordered" evidence="3">
    <location>
        <begin position="137"/>
        <end position="166"/>
    </location>
</feature>
<dbReference type="PANTHER" id="PTHR48029:SF1">
    <property type="entry name" value="NUCLEOLAR PROTEIN 8"/>
    <property type="match status" value="1"/>
</dbReference>
<evidence type="ECO:0000256" key="1">
    <source>
        <dbReference type="ARBA" id="ARBA00022884"/>
    </source>
</evidence>
<dbReference type="SMART" id="SM00360">
    <property type="entry name" value="RRM"/>
    <property type="match status" value="1"/>
</dbReference>
<keyword evidence="1 2" id="KW-0694">RNA-binding</keyword>
<organism evidence="5 6">
    <name type="scientific">Rhamnusium bicolor</name>
    <dbReference type="NCBI Taxonomy" id="1586634"/>
    <lineage>
        <taxon>Eukaryota</taxon>
        <taxon>Metazoa</taxon>
        <taxon>Ecdysozoa</taxon>
        <taxon>Arthropoda</taxon>
        <taxon>Hexapoda</taxon>
        <taxon>Insecta</taxon>
        <taxon>Pterygota</taxon>
        <taxon>Neoptera</taxon>
        <taxon>Endopterygota</taxon>
        <taxon>Coleoptera</taxon>
        <taxon>Polyphaga</taxon>
        <taxon>Cucujiformia</taxon>
        <taxon>Chrysomeloidea</taxon>
        <taxon>Cerambycidae</taxon>
        <taxon>Lepturinae</taxon>
        <taxon>Rhagiini</taxon>
        <taxon>Rhamnusium</taxon>
    </lineage>
</organism>
<evidence type="ECO:0000259" key="4">
    <source>
        <dbReference type="PROSITE" id="PS50102"/>
    </source>
</evidence>
<accession>A0AAV8ZXC1</accession>
<sequence>MKVEEKRIFISDLPETATQTDIENSFRSYGNVISVEIKERKELGPRNNSLFFAYVNIEIDDKNLQQCFKYFSTEKWHGCYVILQIARESFLDRLKRERQENDGKAKNDNTLEKSLEMPQQILRRHISNGIKEVITKKYESSESESSDENSLKREDKKEHRTPNFKTKGMELKSSISLGSTKIEKPIDINETVDIIIKNNKGKVLDKNGLKIASVGNKPIIKIDRSKKKEVLNSSEANLKRLQSISNLKKGYQTQKSLIQAALSKIDSNSKSKIVFDKNIVNASVKKSHQVEKQSRISLFDDEVNEEEEFVTNFNIKEQFQGQEGQKLLELQSKYKNDKRFVLDARFLDKRETGGGKNANDVEGEEISLEEEKKKEYEILEQVLGKKINPKSLHQKEAQSRKKVMLRYDPTQPEHSKYEIKKELGKQKKRKRNESEIEIFNEEKQDEKEVPIVSKEIFYKVRDNLKESLDEKQEFSLLSIFGKKDERGRKLAINVLPTYGDMMRCYLWYSQSQINKNKNKPLKDLVSNTSDIVALEVERIWKKASIPIVEHRVVVKRIREYKEKYRQLLKPYKKEYKKKILEETYLHHHSEAGPSKSRMSKSPIPVILQSISTLEEPSVCCENKRGSRQFPVVARTLDRYGISDRAGAAIVSATLQDMGLINEEDYSKVVDRNMIRRVRAKKRSDLSKTPQSFDCENFGEQNTDYSSKQLQDNMNGILVGKNPFRYDSSDEEETEKISKKDLQLVKKTLEPVQTKVNRSHFWTEPFFFKTMIIDCKRDLTLWKR</sequence>
<dbReference type="AlphaFoldDB" id="A0AAV8ZXC1"/>
<evidence type="ECO:0000256" key="3">
    <source>
        <dbReference type="SAM" id="MobiDB-lite"/>
    </source>
</evidence>
<dbReference type="PROSITE" id="PS50102">
    <property type="entry name" value="RRM"/>
    <property type="match status" value="1"/>
</dbReference>
<feature type="domain" description="RRM" evidence="4">
    <location>
        <begin position="6"/>
        <end position="88"/>
    </location>
</feature>
<dbReference type="SUPFAM" id="SSF54928">
    <property type="entry name" value="RNA-binding domain, RBD"/>
    <property type="match status" value="1"/>
</dbReference>
<dbReference type="GO" id="GO:0003723">
    <property type="term" value="F:RNA binding"/>
    <property type="evidence" value="ECO:0007669"/>
    <property type="project" value="UniProtKB-UniRule"/>
</dbReference>
<protein>
    <recommendedName>
        <fullName evidence="4">RRM domain-containing protein</fullName>
    </recommendedName>
</protein>
<dbReference type="PANTHER" id="PTHR48029">
    <property type="entry name" value="NUCLEOLAR PROTEIN 8"/>
    <property type="match status" value="1"/>
</dbReference>
<dbReference type="Gene3D" id="3.30.70.330">
    <property type="match status" value="1"/>
</dbReference>